<evidence type="ECO:0000313" key="1">
    <source>
        <dbReference type="EMBL" id="KKK47183.1"/>
    </source>
</evidence>
<dbReference type="AlphaFoldDB" id="A0A0F8VS52"/>
<protein>
    <recommendedName>
        <fullName evidence="2">Terminase large subunit gp17-like C-terminal domain-containing protein</fullName>
    </recommendedName>
</protein>
<sequence length="115" mass="12651">MCQDIGDNASGQRYCIIAPPGAGKSVFIGVGFLSWIIGRNPELHYGMLSYADQVAWDRAKPIRDVIEKSSPFNYAFPDTVPDLTSWDRRGFRVQREDLADPHPTLRAGGIGSAVV</sequence>
<gene>
    <name evidence="1" type="ORF">LCGC14_3157780</name>
</gene>
<name>A0A0F8VS52_9ZZZZ</name>
<organism evidence="1">
    <name type="scientific">marine sediment metagenome</name>
    <dbReference type="NCBI Taxonomy" id="412755"/>
    <lineage>
        <taxon>unclassified sequences</taxon>
        <taxon>metagenomes</taxon>
        <taxon>ecological metagenomes</taxon>
    </lineage>
</organism>
<evidence type="ECO:0008006" key="2">
    <source>
        <dbReference type="Google" id="ProtNLM"/>
    </source>
</evidence>
<feature type="non-terminal residue" evidence="1">
    <location>
        <position position="115"/>
    </location>
</feature>
<dbReference type="EMBL" id="LAZR01069708">
    <property type="protein sequence ID" value="KKK47183.1"/>
    <property type="molecule type" value="Genomic_DNA"/>
</dbReference>
<reference evidence="1" key="1">
    <citation type="journal article" date="2015" name="Nature">
        <title>Complex archaea that bridge the gap between prokaryotes and eukaryotes.</title>
        <authorList>
            <person name="Spang A."/>
            <person name="Saw J.H."/>
            <person name="Jorgensen S.L."/>
            <person name="Zaremba-Niedzwiedzka K."/>
            <person name="Martijn J."/>
            <person name="Lind A.E."/>
            <person name="van Eijk R."/>
            <person name="Schleper C."/>
            <person name="Guy L."/>
            <person name="Ettema T.J."/>
        </authorList>
    </citation>
    <scope>NUCLEOTIDE SEQUENCE</scope>
</reference>
<accession>A0A0F8VS52</accession>
<comment type="caution">
    <text evidence="1">The sequence shown here is derived from an EMBL/GenBank/DDBJ whole genome shotgun (WGS) entry which is preliminary data.</text>
</comment>
<proteinExistence type="predicted"/>